<keyword evidence="1" id="KW-0479">Metal-binding</keyword>
<dbReference type="InterPro" id="IPR003656">
    <property type="entry name" value="Znf_BED"/>
</dbReference>
<accession>A0AAW2CJ36</accession>
<dbReference type="PROSITE" id="PS50808">
    <property type="entry name" value="ZF_BED"/>
    <property type="match status" value="1"/>
</dbReference>
<evidence type="ECO:0000259" key="6">
    <source>
        <dbReference type="PROSITE" id="PS50808"/>
    </source>
</evidence>
<keyword evidence="2 4" id="KW-0863">Zinc-finger</keyword>
<dbReference type="GO" id="GO:0003677">
    <property type="term" value="F:DNA binding"/>
    <property type="evidence" value="ECO:0007669"/>
    <property type="project" value="InterPro"/>
</dbReference>
<comment type="caution">
    <text evidence="7">The sequence shown here is derived from an EMBL/GenBank/DDBJ whole genome shotgun (WGS) entry which is preliminary data.</text>
</comment>
<sequence>MESASVPSNEHASTTGSNANSSFVRAKCDPTWDHVTKELKDEKSSYRCIHCGKICKGKGINRMKRHLARIKGDVDACIGVPYDVRTTPRAQPSIKSVLASKEKKWRVDMAVARWMYDACIPINAVNSSYYQPMLNAVASYGPGYRGPNYHALRVPLLREAKREVQLIVDSHRSYWDDTSCTIMADG</sequence>
<feature type="region of interest" description="Disordered" evidence="5">
    <location>
        <begin position="1"/>
        <end position="20"/>
    </location>
</feature>
<dbReference type="Proteomes" id="UP001459277">
    <property type="component" value="Unassembled WGS sequence"/>
</dbReference>
<evidence type="ECO:0000313" key="8">
    <source>
        <dbReference type="Proteomes" id="UP001459277"/>
    </source>
</evidence>
<dbReference type="Pfam" id="PF02892">
    <property type="entry name" value="zf-BED"/>
    <property type="match status" value="1"/>
</dbReference>
<organism evidence="7 8">
    <name type="scientific">Lithocarpus litseifolius</name>
    <dbReference type="NCBI Taxonomy" id="425828"/>
    <lineage>
        <taxon>Eukaryota</taxon>
        <taxon>Viridiplantae</taxon>
        <taxon>Streptophyta</taxon>
        <taxon>Embryophyta</taxon>
        <taxon>Tracheophyta</taxon>
        <taxon>Spermatophyta</taxon>
        <taxon>Magnoliopsida</taxon>
        <taxon>eudicotyledons</taxon>
        <taxon>Gunneridae</taxon>
        <taxon>Pentapetalae</taxon>
        <taxon>rosids</taxon>
        <taxon>fabids</taxon>
        <taxon>Fagales</taxon>
        <taxon>Fagaceae</taxon>
        <taxon>Lithocarpus</taxon>
    </lineage>
</organism>
<feature type="domain" description="BED-type" evidence="6">
    <location>
        <begin position="26"/>
        <end position="84"/>
    </location>
</feature>
<name>A0AAW2CJ36_9ROSI</name>
<evidence type="ECO:0000313" key="7">
    <source>
        <dbReference type="EMBL" id="KAK9997427.1"/>
    </source>
</evidence>
<evidence type="ECO:0000256" key="3">
    <source>
        <dbReference type="ARBA" id="ARBA00022833"/>
    </source>
</evidence>
<reference evidence="7 8" key="1">
    <citation type="submission" date="2024-01" db="EMBL/GenBank/DDBJ databases">
        <title>A telomere-to-telomere, gap-free genome of sweet tea (Lithocarpus litseifolius).</title>
        <authorList>
            <person name="Zhou J."/>
        </authorList>
    </citation>
    <scope>NUCLEOTIDE SEQUENCE [LARGE SCALE GENOMIC DNA]</scope>
    <source>
        <strain evidence="7">Zhou-2022a</strain>
        <tissue evidence="7">Leaf</tissue>
    </source>
</reference>
<dbReference type="PANTHER" id="PTHR46951">
    <property type="entry name" value="BED-TYPE DOMAIN-CONTAINING PROTEIN"/>
    <property type="match status" value="1"/>
</dbReference>
<proteinExistence type="predicted"/>
<evidence type="ECO:0000256" key="1">
    <source>
        <dbReference type="ARBA" id="ARBA00022723"/>
    </source>
</evidence>
<gene>
    <name evidence="7" type="ORF">SO802_022113</name>
</gene>
<dbReference type="GO" id="GO:0008270">
    <property type="term" value="F:zinc ion binding"/>
    <property type="evidence" value="ECO:0007669"/>
    <property type="project" value="UniProtKB-KW"/>
</dbReference>
<evidence type="ECO:0000256" key="4">
    <source>
        <dbReference type="PROSITE-ProRule" id="PRU00027"/>
    </source>
</evidence>
<evidence type="ECO:0000256" key="2">
    <source>
        <dbReference type="ARBA" id="ARBA00022771"/>
    </source>
</evidence>
<dbReference type="EMBL" id="JAZDWU010000007">
    <property type="protein sequence ID" value="KAK9997427.1"/>
    <property type="molecule type" value="Genomic_DNA"/>
</dbReference>
<evidence type="ECO:0000256" key="5">
    <source>
        <dbReference type="SAM" id="MobiDB-lite"/>
    </source>
</evidence>
<protein>
    <recommendedName>
        <fullName evidence="6">BED-type domain-containing protein</fullName>
    </recommendedName>
</protein>
<dbReference type="PANTHER" id="PTHR46951:SF2">
    <property type="entry name" value="BED-TYPE DOMAIN-CONTAINING PROTEIN"/>
    <property type="match status" value="1"/>
</dbReference>
<dbReference type="AlphaFoldDB" id="A0AAW2CJ36"/>
<keyword evidence="3" id="KW-0862">Zinc</keyword>
<keyword evidence="8" id="KW-1185">Reference proteome</keyword>